<proteinExistence type="predicted"/>
<evidence type="ECO:0000313" key="3">
    <source>
        <dbReference type="Proteomes" id="UP000054717"/>
    </source>
</evidence>
<dbReference type="EMBL" id="FCNZ02000012">
    <property type="protein sequence ID" value="SAL60146.1"/>
    <property type="molecule type" value="Genomic_DNA"/>
</dbReference>
<dbReference type="Pfam" id="PF06904">
    <property type="entry name" value="Extensin-like_C"/>
    <property type="match status" value="1"/>
</dbReference>
<dbReference type="STRING" id="326475.AWB66_03414"/>
<name>A0A158IUA0_9BURK</name>
<reference evidence="2" key="1">
    <citation type="submission" date="2016-01" db="EMBL/GenBank/DDBJ databases">
        <authorList>
            <person name="Peeters Charlotte."/>
        </authorList>
    </citation>
    <scope>NUCLEOTIDE SEQUENCE</scope>
    <source>
        <strain evidence="2">LMG 22936</strain>
    </source>
</reference>
<dbReference type="AlphaFoldDB" id="A0A158IUA0"/>
<sequence length="234" mass="25905">MGARIVGWLLLVLMAGAAAFGYAVYQGRVAVPDRWNPFAPLDVREPRGPLTALKLWRTVHDRELCVATLERSGVAFRPVADSTTPAGCELKDVLRVTHSDVDYSGPFLATCPLAIGLAFFEHQYLQPAAVEMFGQRVRRIEHVGSFACRKVNNQEDGSRSQHASANAIDLTGFVLESGRRITLARWNDGSADAAFLERVHDGACHAFDTTLGPDYNALHRMHFHIDMGPYRICR</sequence>
<accession>A0A158IUA0</accession>
<protein>
    <recommendedName>
        <fullName evidence="1">Extensin-like C-terminal domain-containing protein</fullName>
    </recommendedName>
</protein>
<keyword evidence="3" id="KW-1185">Reference proteome</keyword>
<dbReference type="Proteomes" id="UP000054717">
    <property type="component" value="Unassembled WGS sequence"/>
</dbReference>
<evidence type="ECO:0000313" key="2">
    <source>
        <dbReference type="EMBL" id="SAL60146.1"/>
    </source>
</evidence>
<evidence type="ECO:0000259" key="1">
    <source>
        <dbReference type="Pfam" id="PF06904"/>
    </source>
</evidence>
<dbReference type="RefSeq" id="WP_235021142.1">
    <property type="nucleotide sequence ID" value="NZ_FCNZ02000012.1"/>
</dbReference>
<organism evidence="2 3">
    <name type="scientific">Caballeronia telluris</name>
    <dbReference type="NCBI Taxonomy" id="326475"/>
    <lineage>
        <taxon>Bacteria</taxon>
        <taxon>Pseudomonadati</taxon>
        <taxon>Pseudomonadota</taxon>
        <taxon>Betaproteobacteria</taxon>
        <taxon>Burkholderiales</taxon>
        <taxon>Burkholderiaceae</taxon>
        <taxon>Caballeronia</taxon>
    </lineage>
</organism>
<comment type="caution">
    <text evidence="2">The sequence shown here is derived from an EMBL/GenBank/DDBJ whole genome shotgun (WGS) entry which is preliminary data.</text>
</comment>
<dbReference type="InterPro" id="IPR009683">
    <property type="entry name" value="Extensin-like_C"/>
</dbReference>
<feature type="domain" description="Extensin-like C-terminal" evidence="1">
    <location>
        <begin position="64"/>
        <end position="234"/>
    </location>
</feature>
<gene>
    <name evidence="2" type="ORF">AWB66_03414</name>
</gene>